<evidence type="ECO:0000259" key="3">
    <source>
        <dbReference type="PROSITE" id="PS51232"/>
    </source>
</evidence>
<feature type="compositionally biased region" description="Polar residues" evidence="2">
    <location>
        <begin position="485"/>
        <end position="497"/>
    </location>
</feature>
<feature type="region of interest" description="Disordered" evidence="2">
    <location>
        <begin position="470"/>
        <end position="548"/>
    </location>
</feature>
<dbReference type="InParanoid" id="B4J228"/>
<protein>
    <submittedName>
        <fullName evidence="4">GH15487</fullName>
    </submittedName>
</protein>
<accession>B4J228</accession>
<dbReference type="PANTHER" id="PTHR45857:SF9">
    <property type="entry name" value="MULTIPLE WING HAIRS, ISOFORM C"/>
    <property type="match status" value="1"/>
</dbReference>
<dbReference type="SMART" id="SM01140">
    <property type="entry name" value="Drf_GBD"/>
    <property type="match status" value="1"/>
</dbReference>
<dbReference type="OMA" id="YGMLLHH"/>
<dbReference type="GO" id="GO:0008360">
    <property type="term" value="P:regulation of cell shape"/>
    <property type="evidence" value="ECO:0007669"/>
    <property type="project" value="TreeGrafter"/>
</dbReference>
<dbReference type="GO" id="GO:0030866">
    <property type="term" value="P:cortical actin cytoskeleton organization"/>
    <property type="evidence" value="ECO:0007669"/>
    <property type="project" value="TreeGrafter"/>
</dbReference>
<sequence length="847" mass="91530">MAPSVCQTSPKLPSHSAATVGVASGPGQASVQPGSSVSGTNKCGASSLNGSLASYKMAGSEQSWPQAPVYSKENQRPPVYNPEDYVLSLRKFTKGSGSAKVHSIYDVNINGVTTSTKEDVYKSATLPAKHSGYKSPIAAPPESDSEMTLRQFGSITDLLTKLRADLRVSFPSFVQEFVATPSDGISHLLEVLRAIQMAQASNAPAPMAAGTNSLAMSRNPQSYQRRALLDELSCLQCLSICCSRSLDAIARLGNTPVGLMPLASSATGQGIRGRILALQLLASACDRQPFGQGNGSQKISAAGHTAVSEAMSTLRLRCSEPVRFRLLIGILNSGGGSGELQCAGIKFLNTFIESAVSLQQRLYIQAELCQAGLETSTLARTISSSSPWLDALRSEIKRFNELHIDVDKMMAQARDADRVRSQMVILERRVQILHEEKTVLTSMERRLQERCAELQREIFRLQGAQESNFKPVEAHQPVALPRQVPPTSKTAGGSKQSCSEHEDEGISSSETGASLSPVPILVLPTKSKHHKQSRKVTTPHRGNNDDDDAATIEDVIGELDNIVSEAEKQISSQAAASVKQGKQLRLAVEQEQDIVPVNIVPQPPRKSRSLAHLVPRTDCSEQDATQYGMPGDAAAVERLAAMHTFFDEVDYDAPCNTEQSFVMDAPPSSDMPEAEANATATAYNASTNRELLDVIMNARHDDHDPTMLALRNNSAQDCQQLERPSGKPPAPAPPAQHFNGVFFMTGMNTPQKYPKPDLTAAIQARRVTKNVERLEAAFASSHDAHTPNDPGMVREKSRSNQQIYFSSNPTIRMNDYPALGQLGGNISARTRSYTQGSKVTDLPSGLY</sequence>
<dbReference type="InterPro" id="IPR010473">
    <property type="entry name" value="GTPase-bd"/>
</dbReference>
<dbReference type="GO" id="GO:0005829">
    <property type="term" value="C:cytosol"/>
    <property type="evidence" value="ECO:0007669"/>
    <property type="project" value="TreeGrafter"/>
</dbReference>
<feature type="coiled-coil region" evidence="1">
    <location>
        <begin position="416"/>
        <end position="464"/>
    </location>
</feature>
<organism evidence="5">
    <name type="scientific">Drosophila grimshawi</name>
    <name type="common">Hawaiian fruit fly</name>
    <name type="synonym">Idiomyia grimshawi</name>
    <dbReference type="NCBI Taxonomy" id="7222"/>
    <lineage>
        <taxon>Eukaryota</taxon>
        <taxon>Metazoa</taxon>
        <taxon>Ecdysozoa</taxon>
        <taxon>Arthropoda</taxon>
        <taxon>Hexapoda</taxon>
        <taxon>Insecta</taxon>
        <taxon>Pterygota</taxon>
        <taxon>Neoptera</taxon>
        <taxon>Endopterygota</taxon>
        <taxon>Diptera</taxon>
        <taxon>Brachycera</taxon>
        <taxon>Muscomorpha</taxon>
        <taxon>Ephydroidea</taxon>
        <taxon>Drosophilidae</taxon>
        <taxon>Drosophila</taxon>
        <taxon>Hawaiian Drosophila</taxon>
    </lineage>
</organism>
<feature type="compositionally biased region" description="Polar residues" evidence="2">
    <location>
        <begin position="27"/>
        <end position="42"/>
    </location>
</feature>
<dbReference type="FunCoup" id="B4J228">
    <property type="interactions" value="32"/>
</dbReference>
<dbReference type="Proteomes" id="UP000001070">
    <property type="component" value="Unassembled WGS sequence"/>
</dbReference>
<feature type="region of interest" description="Disordered" evidence="2">
    <location>
        <begin position="1"/>
        <end position="42"/>
    </location>
</feature>
<evidence type="ECO:0000313" key="5">
    <source>
        <dbReference type="Proteomes" id="UP000001070"/>
    </source>
</evidence>
<feature type="domain" description="GBD/FH3" evidence="3">
    <location>
        <begin position="71"/>
        <end position="486"/>
    </location>
</feature>
<keyword evidence="5" id="KW-1185">Reference proteome</keyword>
<dbReference type="GO" id="GO:0051015">
    <property type="term" value="F:actin filament binding"/>
    <property type="evidence" value="ECO:0007669"/>
    <property type="project" value="TreeGrafter"/>
</dbReference>
<dbReference type="OrthoDB" id="6427809at2759"/>
<dbReference type="PROSITE" id="PS51232">
    <property type="entry name" value="GBD_FH3"/>
    <property type="match status" value="1"/>
</dbReference>
<dbReference type="Pfam" id="PF06367">
    <property type="entry name" value="Drf_FH3"/>
    <property type="match status" value="1"/>
</dbReference>
<evidence type="ECO:0000313" key="4">
    <source>
        <dbReference type="EMBL" id="EDV95953.1"/>
    </source>
</evidence>
<dbReference type="AlphaFoldDB" id="B4J228"/>
<dbReference type="SUPFAM" id="SSF48371">
    <property type="entry name" value="ARM repeat"/>
    <property type="match status" value="1"/>
</dbReference>
<dbReference type="eggNOG" id="KOG1923">
    <property type="taxonomic scope" value="Eukaryota"/>
</dbReference>
<dbReference type="InterPro" id="IPR043592">
    <property type="entry name" value="FMNL_animal"/>
</dbReference>
<dbReference type="EMBL" id="CH916366">
    <property type="protein sequence ID" value="EDV95953.1"/>
    <property type="molecule type" value="Genomic_DNA"/>
</dbReference>
<dbReference type="HOGENOM" id="CLU_010325_0_0_1"/>
<dbReference type="InterPro" id="IPR010472">
    <property type="entry name" value="FH3_dom"/>
</dbReference>
<proteinExistence type="predicted"/>
<dbReference type="InterPro" id="IPR011989">
    <property type="entry name" value="ARM-like"/>
</dbReference>
<evidence type="ECO:0000256" key="1">
    <source>
        <dbReference type="SAM" id="Coils"/>
    </source>
</evidence>
<dbReference type="PANTHER" id="PTHR45857">
    <property type="entry name" value="FORMIN-LIKE PROTEIN"/>
    <property type="match status" value="1"/>
</dbReference>
<dbReference type="KEGG" id="dgr:6557731"/>
<feature type="compositionally biased region" description="Polar residues" evidence="2">
    <location>
        <begin position="1"/>
        <end position="11"/>
    </location>
</feature>
<feature type="compositionally biased region" description="Basic residues" evidence="2">
    <location>
        <begin position="526"/>
        <end position="538"/>
    </location>
</feature>
<gene>
    <name evidence="4" type="primary">Dgri\GH15487</name>
    <name evidence="4" type="ORF">Dgri_GH15487</name>
</gene>
<keyword evidence="1" id="KW-0175">Coiled coil</keyword>
<dbReference type="GO" id="GO:0031267">
    <property type="term" value="F:small GTPase binding"/>
    <property type="evidence" value="ECO:0007669"/>
    <property type="project" value="InterPro"/>
</dbReference>
<reference evidence="4 5" key="1">
    <citation type="journal article" date="2007" name="Nature">
        <title>Evolution of genes and genomes on the Drosophila phylogeny.</title>
        <authorList>
            <consortium name="Drosophila 12 Genomes Consortium"/>
            <person name="Clark A.G."/>
            <person name="Eisen M.B."/>
            <person name="Smith D.R."/>
            <person name="Bergman C.M."/>
            <person name="Oliver B."/>
            <person name="Markow T.A."/>
            <person name="Kaufman T.C."/>
            <person name="Kellis M."/>
            <person name="Gelbart W."/>
            <person name="Iyer V.N."/>
            <person name="Pollard D.A."/>
            <person name="Sackton T.B."/>
            <person name="Larracuente A.M."/>
            <person name="Singh N.D."/>
            <person name="Abad J.P."/>
            <person name="Abt D.N."/>
            <person name="Adryan B."/>
            <person name="Aguade M."/>
            <person name="Akashi H."/>
            <person name="Anderson W.W."/>
            <person name="Aquadro C.F."/>
            <person name="Ardell D.H."/>
            <person name="Arguello R."/>
            <person name="Artieri C.G."/>
            <person name="Barbash D.A."/>
            <person name="Barker D."/>
            <person name="Barsanti P."/>
            <person name="Batterham P."/>
            <person name="Batzoglou S."/>
            <person name="Begun D."/>
            <person name="Bhutkar A."/>
            <person name="Blanco E."/>
            <person name="Bosak S.A."/>
            <person name="Bradley R.K."/>
            <person name="Brand A.D."/>
            <person name="Brent M.R."/>
            <person name="Brooks A.N."/>
            <person name="Brown R.H."/>
            <person name="Butlin R.K."/>
            <person name="Caggese C."/>
            <person name="Calvi B.R."/>
            <person name="Bernardo de Carvalho A."/>
            <person name="Caspi A."/>
            <person name="Castrezana S."/>
            <person name="Celniker S.E."/>
            <person name="Chang J.L."/>
            <person name="Chapple C."/>
            <person name="Chatterji S."/>
            <person name="Chinwalla A."/>
            <person name="Civetta A."/>
            <person name="Clifton S.W."/>
            <person name="Comeron J.M."/>
            <person name="Costello J.C."/>
            <person name="Coyne J.A."/>
            <person name="Daub J."/>
            <person name="David R.G."/>
            <person name="Delcher A.L."/>
            <person name="Delehaunty K."/>
            <person name="Do C.B."/>
            <person name="Ebling H."/>
            <person name="Edwards K."/>
            <person name="Eickbush T."/>
            <person name="Evans J.D."/>
            <person name="Filipski A."/>
            <person name="Findeiss S."/>
            <person name="Freyhult E."/>
            <person name="Fulton L."/>
            <person name="Fulton R."/>
            <person name="Garcia A.C."/>
            <person name="Gardiner A."/>
            <person name="Garfield D.A."/>
            <person name="Garvin B.E."/>
            <person name="Gibson G."/>
            <person name="Gilbert D."/>
            <person name="Gnerre S."/>
            <person name="Godfrey J."/>
            <person name="Good R."/>
            <person name="Gotea V."/>
            <person name="Gravely B."/>
            <person name="Greenberg A.J."/>
            <person name="Griffiths-Jones S."/>
            <person name="Gross S."/>
            <person name="Guigo R."/>
            <person name="Gustafson E.A."/>
            <person name="Haerty W."/>
            <person name="Hahn M.W."/>
            <person name="Halligan D.L."/>
            <person name="Halpern A.L."/>
            <person name="Halter G.M."/>
            <person name="Han M.V."/>
            <person name="Heger A."/>
            <person name="Hillier L."/>
            <person name="Hinrichs A.S."/>
            <person name="Holmes I."/>
            <person name="Hoskins R.A."/>
            <person name="Hubisz M.J."/>
            <person name="Hultmark D."/>
            <person name="Huntley M.A."/>
            <person name="Jaffe D.B."/>
            <person name="Jagadeeshan S."/>
            <person name="Jeck W.R."/>
            <person name="Johnson J."/>
            <person name="Jones C.D."/>
            <person name="Jordan W.C."/>
            <person name="Karpen G.H."/>
            <person name="Kataoka E."/>
            <person name="Keightley P.D."/>
            <person name="Kheradpour P."/>
            <person name="Kirkness E.F."/>
            <person name="Koerich L.B."/>
            <person name="Kristiansen K."/>
            <person name="Kudrna D."/>
            <person name="Kulathinal R.J."/>
            <person name="Kumar S."/>
            <person name="Kwok R."/>
            <person name="Lander E."/>
            <person name="Langley C.H."/>
            <person name="Lapoint R."/>
            <person name="Lazzaro B.P."/>
            <person name="Lee S.J."/>
            <person name="Levesque L."/>
            <person name="Li R."/>
            <person name="Lin C.F."/>
            <person name="Lin M.F."/>
            <person name="Lindblad-Toh K."/>
            <person name="Llopart A."/>
            <person name="Long M."/>
            <person name="Low L."/>
            <person name="Lozovsky E."/>
            <person name="Lu J."/>
            <person name="Luo M."/>
            <person name="Machado C.A."/>
            <person name="Makalowski W."/>
            <person name="Marzo M."/>
            <person name="Matsuda M."/>
            <person name="Matzkin L."/>
            <person name="McAllister B."/>
            <person name="McBride C.S."/>
            <person name="McKernan B."/>
            <person name="McKernan K."/>
            <person name="Mendez-Lago M."/>
            <person name="Minx P."/>
            <person name="Mollenhauer M.U."/>
            <person name="Montooth K."/>
            <person name="Mount S.M."/>
            <person name="Mu X."/>
            <person name="Myers E."/>
            <person name="Negre B."/>
            <person name="Newfeld S."/>
            <person name="Nielsen R."/>
            <person name="Noor M.A."/>
            <person name="O'Grady P."/>
            <person name="Pachter L."/>
            <person name="Papaceit M."/>
            <person name="Parisi M.J."/>
            <person name="Parisi M."/>
            <person name="Parts L."/>
            <person name="Pedersen J.S."/>
            <person name="Pesole G."/>
            <person name="Phillippy A.M."/>
            <person name="Ponting C.P."/>
            <person name="Pop M."/>
            <person name="Porcelli D."/>
            <person name="Powell J.R."/>
            <person name="Prohaska S."/>
            <person name="Pruitt K."/>
            <person name="Puig M."/>
            <person name="Quesneville H."/>
            <person name="Ram K.R."/>
            <person name="Rand D."/>
            <person name="Rasmussen M.D."/>
            <person name="Reed L.K."/>
            <person name="Reenan R."/>
            <person name="Reily A."/>
            <person name="Remington K.A."/>
            <person name="Rieger T.T."/>
            <person name="Ritchie M.G."/>
            <person name="Robin C."/>
            <person name="Rogers Y.H."/>
            <person name="Rohde C."/>
            <person name="Rozas J."/>
            <person name="Rubenfield M.J."/>
            <person name="Ruiz A."/>
            <person name="Russo S."/>
            <person name="Salzberg S.L."/>
            <person name="Sanchez-Gracia A."/>
            <person name="Saranga D.J."/>
            <person name="Sato H."/>
            <person name="Schaeffer S.W."/>
            <person name="Schatz M.C."/>
            <person name="Schlenke T."/>
            <person name="Schwartz R."/>
            <person name="Segarra C."/>
            <person name="Singh R.S."/>
            <person name="Sirot L."/>
            <person name="Sirota M."/>
            <person name="Sisneros N.B."/>
            <person name="Smith C.D."/>
            <person name="Smith T.F."/>
            <person name="Spieth J."/>
            <person name="Stage D.E."/>
            <person name="Stark A."/>
            <person name="Stephan W."/>
            <person name="Strausberg R.L."/>
            <person name="Strempel S."/>
            <person name="Sturgill D."/>
            <person name="Sutton G."/>
            <person name="Sutton G.G."/>
            <person name="Tao W."/>
            <person name="Teichmann S."/>
            <person name="Tobari Y.N."/>
            <person name="Tomimura Y."/>
            <person name="Tsolas J.M."/>
            <person name="Valente V.L."/>
            <person name="Venter E."/>
            <person name="Venter J.C."/>
            <person name="Vicario S."/>
            <person name="Vieira F.G."/>
            <person name="Vilella A.J."/>
            <person name="Villasante A."/>
            <person name="Walenz B."/>
            <person name="Wang J."/>
            <person name="Wasserman M."/>
            <person name="Watts T."/>
            <person name="Wilson D."/>
            <person name="Wilson R.K."/>
            <person name="Wing R.A."/>
            <person name="Wolfner M.F."/>
            <person name="Wong A."/>
            <person name="Wong G.K."/>
            <person name="Wu C.I."/>
            <person name="Wu G."/>
            <person name="Yamamoto D."/>
            <person name="Yang H.P."/>
            <person name="Yang S.P."/>
            <person name="Yorke J.A."/>
            <person name="Yoshida K."/>
            <person name="Zdobnov E."/>
            <person name="Zhang P."/>
            <person name="Zhang Y."/>
            <person name="Zimin A.V."/>
            <person name="Baldwin J."/>
            <person name="Abdouelleil A."/>
            <person name="Abdulkadir J."/>
            <person name="Abebe A."/>
            <person name="Abera B."/>
            <person name="Abreu J."/>
            <person name="Acer S.C."/>
            <person name="Aftuck L."/>
            <person name="Alexander A."/>
            <person name="An P."/>
            <person name="Anderson E."/>
            <person name="Anderson S."/>
            <person name="Arachi H."/>
            <person name="Azer M."/>
            <person name="Bachantsang P."/>
            <person name="Barry A."/>
            <person name="Bayul T."/>
            <person name="Berlin A."/>
            <person name="Bessette D."/>
            <person name="Bloom T."/>
            <person name="Blye J."/>
            <person name="Boguslavskiy L."/>
            <person name="Bonnet C."/>
            <person name="Boukhgalter B."/>
            <person name="Bourzgui I."/>
            <person name="Brown A."/>
            <person name="Cahill P."/>
            <person name="Channer S."/>
            <person name="Cheshatsang Y."/>
            <person name="Chuda L."/>
            <person name="Citroen M."/>
            <person name="Collymore A."/>
            <person name="Cooke P."/>
            <person name="Costello M."/>
            <person name="D'Aco K."/>
            <person name="Daza R."/>
            <person name="De Haan G."/>
            <person name="DeGray S."/>
            <person name="DeMaso C."/>
            <person name="Dhargay N."/>
            <person name="Dooley K."/>
            <person name="Dooley E."/>
            <person name="Doricent M."/>
            <person name="Dorje P."/>
            <person name="Dorjee K."/>
            <person name="Dupes A."/>
            <person name="Elong R."/>
            <person name="Falk J."/>
            <person name="Farina A."/>
            <person name="Faro S."/>
            <person name="Ferguson D."/>
            <person name="Fisher S."/>
            <person name="Foley C.D."/>
            <person name="Franke A."/>
            <person name="Friedrich D."/>
            <person name="Gadbois L."/>
            <person name="Gearin G."/>
            <person name="Gearin C.R."/>
            <person name="Giannoukos G."/>
            <person name="Goode T."/>
            <person name="Graham J."/>
            <person name="Grandbois E."/>
            <person name="Grewal S."/>
            <person name="Gyaltsen K."/>
            <person name="Hafez N."/>
            <person name="Hagos B."/>
            <person name="Hall J."/>
            <person name="Henson C."/>
            <person name="Hollinger A."/>
            <person name="Honan T."/>
            <person name="Huard M.D."/>
            <person name="Hughes L."/>
            <person name="Hurhula B."/>
            <person name="Husby M.E."/>
            <person name="Kamat A."/>
            <person name="Kanga B."/>
            <person name="Kashin S."/>
            <person name="Khazanovich D."/>
            <person name="Kisner P."/>
            <person name="Lance K."/>
            <person name="Lara M."/>
            <person name="Lee W."/>
            <person name="Lennon N."/>
            <person name="Letendre F."/>
            <person name="LeVine R."/>
            <person name="Lipovsky A."/>
            <person name="Liu X."/>
            <person name="Liu J."/>
            <person name="Liu S."/>
            <person name="Lokyitsang T."/>
            <person name="Lokyitsang Y."/>
            <person name="Lubonja R."/>
            <person name="Lui A."/>
            <person name="MacDonald P."/>
            <person name="Magnisalis V."/>
            <person name="Maru K."/>
            <person name="Matthews C."/>
            <person name="McCusker W."/>
            <person name="McDonough S."/>
            <person name="Mehta T."/>
            <person name="Meldrim J."/>
            <person name="Meneus L."/>
            <person name="Mihai O."/>
            <person name="Mihalev A."/>
            <person name="Mihova T."/>
            <person name="Mittelman R."/>
            <person name="Mlenga V."/>
            <person name="Montmayeur A."/>
            <person name="Mulrain L."/>
            <person name="Navidi A."/>
            <person name="Naylor J."/>
            <person name="Negash T."/>
            <person name="Nguyen T."/>
            <person name="Nguyen N."/>
            <person name="Nicol R."/>
            <person name="Norbu C."/>
            <person name="Norbu N."/>
            <person name="Novod N."/>
            <person name="O'Neill B."/>
            <person name="Osman S."/>
            <person name="Markiewicz E."/>
            <person name="Oyono O.L."/>
            <person name="Patti C."/>
            <person name="Phunkhang P."/>
            <person name="Pierre F."/>
            <person name="Priest M."/>
            <person name="Raghuraman S."/>
            <person name="Rege F."/>
            <person name="Reyes R."/>
            <person name="Rise C."/>
            <person name="Rogov P."/>
            <person name="Ross K."/>
            <person name="Ryan E."/>
            <person name="Settipalli S."/>
            <person name="Shea T."/>
            <person name="Sherpa N."/>
            <person name="Shi L."/>
            <person name="Shih D."/>
            <person name="Sparrow T."/>
            <person name="Spaulding J."/>
            <person name="Stalker J."/>
            <person name="Stange-Thomann N."/>
            <person name="Stavropoulos S."/>
            <person name="Stone C."/>
            <person name="Strader C."/>
            <person name="Tesfaye S."/>
            <person name="Thomson T."/>
            <person name="Thoulutsang Y."/>
            <person name="Thoulutsang D."/>
            <person name="Topham K."/>
            <person name="Topping I."/>
            <person name="Tsamla T."/>
            <person name="Vassiliev H."/>
            <person name="Vo A."/>
            <person name="Wangchuk T."/>
            <person name="Wangdi T."/>
            <person name="Weiand M."/>
            <person name="Wilkinson J."/>
            <person name="Wilson A."/>
            <person name="Yadav S."/>
            <person name="Young G."/>
            <person name="Yu Q."/>
            <person name="Zembek L."/>
            <person name="Zhong D."/>
            <person name="Zimmer A."/>
            <person name="Zwirko Z."/>
            <person name="Jaffe D.B."/>
            <person name="Alvarez P."/>
            <person name="Brockman W."/>
            <person name="Butler J."/>
            <person name="Chin C."/>
            <person name="Gnerre S."/>
            <person name="Grabherr M."/>
            <person name="Kleber M."/>
            <person name="Mauceli E."/>
            <person name="MacCallum I."/>
        </authorList>
    </citation>
    <scope>NUCLEOTIDE SEQUENCE [LARGE SCALE GENOMIC DNA]</scope>
    <source>
        <strain evidence="5">Tucson 15287-2541.00</strain>
    </source>
</reference>
<dbReference type="GO" id="GO:0016477">
    <property type="term" value="P:cell migration"/>
    <property type="evidence" value="ECO:0007669"/>
    <property type="project" value="TreeGrafter"/>
</dbReference>
<name>B4J228_DROGR</name>
<dbReference type="InterPro" id="IPR016024">
    <property type="entry name" value="ARM-type_fold"/>
</dbReference>
<dbReference type="SMART" id="SM01139">
    <property type="entry name" value="Drf_FH3"/>
    <property type="match status" value="1"/>
</dbReference>
<dbReference type="FunFam" id="1.25.10.10:FF:000387">
    <property type="entry name" value="Uncharacterized protein, isoform B"/>
    <property type="match status" value="1"/>
</dbReference>
<evidence type="ECO:0000256" key="2">
    <source>
        <dbReference type="SAM" id="MobiDB-lite"/>
    </source>
</evidence>
<dbReference type="STRING" id="7222.B4J228"/>
<dbReference type="InterPro" id="IPR014768">
    <property type="entry name" value="GBD/FH3_dom"/>
</dbReference>
<dbReference type="Gene3D" id="1.25.10.10">
    <property type="entry name" value="Leucine-rich Repeat Variant"/>
    <property type="match status" value="1"/>
</dbReference>
<dbReference type="PhylomeDB" id="B4J228"/>